<dbReference type="Gene3D" id="3.90.1150.30">
    <property type="match status" value="1"/>
</dbReference>
<accession>A0A2A9E8R9</accession>
<keyword evidence="1" id="KW-0238">DNA-binding</keyword>
<proteinExistence type="predicted"/>
<dbReference type="InterPro" id="IPR038056">
    <property type="entry name" value="YjbR-like_sf"/>
</dbReference>
<dbReference type="PANTHER" id="PTHR35145:SF1">
    <property type="entry name" value="CYTOPLASMIC PROTEIN"/>
    <property type="match status" value="1"/>
</dbReference>
<evidence type="ECO:0000313" key="1">
    <source>
        <dbReference type="EMBL" id="PFG34622.1"/>
    </source>
</evidence>
<dbReference type="GO" id="GO:0003677">
    <property type="term" value="F:DNA binding"/>
    <property type="evidence" value="ECO:0007669"/>
    <property type="project" value="UniProtKB-KW"/>
</dbReference>
<dbReference type="InterPro" id="IPR007351">
    <property type="entry name" value="YjbR"/>
</dbReference>
<keyword evidence="2" id="KW-1185">Reference proteome</keyword>
<dbReference type="InterPro" id="IPR058532">
    <property type="entry name" value="YjbR/MT2646/Rv2570-like"/>
</dbReference>
<dbReference type="OrthoDB" id="3194910at2"/>
<comment type="caution">
    <text evidence="1">The sequence shown here is derived from an EMBL/GenBank/DDBJ whole genome shotgun (WGS) entry which is preliminary data.</text>
</comment>
<name>A0A2A9E8R9_9MICO</name>
<reference evidence="1 2" key="1">
    <citation type="submission" date="2017-10" db="EMBL/GenBank/DDBJ databases">
        <title>Sequencing the genomes of 1000 actinobacteria strains.</title>
        <authorList>
            <person name="Klenk H.-P."/>
        </authorList>
    </citation>
    <scope>NUCLEOTIDE SEQUENCE [LARGE SCALE GENOMIC DNA]</scope>
    <source>
        <strain evidence="1 2">DSM 18966</strain>
    </source>
</reference>
<dbReference type="SUPFAM" id="SSF142906">
    <property type="entry name" value="YjbR-like"/>
    <property type="match status" value="1"/>
</dbReference>
<organism evidence="1 2">
    <name type="scientific">Sanguibacter antarcticus</name>
    <dbReference type="NCBI Taxonomy" id="372484"/>
    <lineage>
        <taxon>Bacteria</taxon>
        <taxon>Bacillati</taxon>
        <taxon>Actinomycetota</taxon>
        <taxon>Actinomycetes</taxon>
        <taxon>Micrococcales</taxon>
        <taxon>Sanguibacteraceae</taxon>
        <taxon>Sanguibacter</taxon>
    </lineage>
</organism>
<dbReference type="RefSeq" id="WP_098455628.1">
    <property type="nucleotide sequence ID" value="NZ_PDJG01000001.1"/>
</dbReference>
<gene>
    <name evidence="1" type="ORF">ATL42_2539</name>
</gene>
<dbReference type="AlphaFoldDB" id="A0A2A9E8R9"/>
<dbReference type="PANTHER" id="PTHR35145">
    <property type="entry name" value="CYTOPLASMIC PROTEIN-RELATED"/>
    <property type="match status" value="1"/>
</dbReference>
<sequence>MDGPEIQAAAMATARELPDVAHEFPFGPEHDVFKVVGRVFLMATEATGEPIITLKCDPDDSHELRRELPSITPGYHVNKKHWISVAAGPGLTPDLVHELVVDSYLLVVEGLARARRPVLPDHLRRLT</sequence>
<dbReference type="EMBL" id="PDJG01000001">
    <property type="protein sequence ID" value="PFG34622.1"/>
    <property type="molecule type" value="Genomic_DNA"/>
</dbReference>
<dbReference type="Pfam" id="PF04237">
    <property type="entry name" value="YjbR"/>
    <property type="match status" value="1"/>
</dbReference>
<dbReference type="Proteomes" id="UP000225548">
    <property type="component" value="Unassembled WGS sequence"/>
</dbReference>
<protein>
    <submittedName>
        <fullName evidence="1">Putative DNA-binding protein (MmcQ/YjbR family)</fullName>
    </submittedName>
</protein>
<evidence type="ECO:0000313" key="2">
    <source>
        <dbReference type="Proteomes" id="UP000225548"/>
    </source>
</evidence>